<dbReference type="GeneID" id="19299382"/>
<dbReference type="RefSeq" id="XP_007866918.1">
    <property type="nucleotide sequence ID" value="XM_007868727.1"/>
</dbReference>
<protein>
    <submittedName>
        <fullName evidence="2">Uncharacterized protein</fullName>
    </submittedName>
</protein>
<reference evidence="2 3" key="1">
    <citation type="journal article" date="2012" name="Science">
        <title>The Paleozoic origin of enzymatic lignin decomposition reconstructed from 31 fungal genomes.</title>
        <authorList>
            <person name="Floudas D."/>
            <person name="Binder M."/>
            <person name="Riley R."/>
            <person name="Barry K."/>
            <person name="Blanchette R.A."/>
            <person name="Henrissat B."/>
            <person name="Martinez A.T."/>
            <person name="Otillar R."/>
            <person name="Spatafora J.W."/>
            <person name="Yadav J.S."/>
            <person name="Aerts A."/>
            <person name="Benoit I."/>
            <person name="Boyd A."/>
            <person name="Carlson A."/>
            <person name="Copeland A."/>
            <person name="Coutinho P.M."/>
            <person name="de Vries R.P."/>
            <person name="Ferreira P."/>
            <person name="Findley K."/>
            <person name="Foster B."/>
            <person name="Gaskell J."/>
            <person name="Glotzer D."/>
            <person name="Gorecki P."/>
            <person name="Heitman J."/>
            <person name="Hesse C."/>
            <person name="Hori C."/>
            <person name="Igarashi K."/>
            <person name="Jurgens J.A."/>
            <person name="Kallen N."/>
            <person name="Kersten P."/>
            <person name="Kohler A."/>
            <person name="Kuees U."/>
            <person name="Kumar T.K.A."/>
            <person name="Kuo A."/>
            <person name="LaButti K."/>
            <person name="Larrondo L.F."/>
            <person name="Lindquist E."/>
            <person name="Ling A."/>
            <person name="Lombard V."/>
            <person name="Lucas S."/>
            <person name="Lundell T."/>
            <person name="Martin R."/>
            <person name="McLaughlin D.J."/>
            <person name="Morgenstern I."/>
            <person name="Morin E."/>
            <person name="Murat C."/>
            <person name="Nagy L.G."/>
            <person name="Nolan M."/>
            <person name="Ohm R.A."/>
            <person name="Patyshakuliyeva A."/>
            <person name="Rokas A."/>
            <person name="Ruiz-Duenas F.J."/>
            <person name="Sabat G."/>
            <person name="Salamov A."/>
            <person name="Samejima M."/>
            <person name="Schmutz J."/>
            <person name="Slot J.C."/>
            <person name="St John F."/>
            <person name="Stenlid J."/>
            <person name="Sun H."/>
            <person name="Sun S."/>
            <person name="Syed K."/>
            <person name="Tsang A."/>
            <person name="Wiebenga A."/>
            <person name="Young D."/>
            <person name="Pisabarro A."/>
            <person name="Eastwood D.C."/>
            <person name="Martin F."/>
            <person name="Cullen D."/>
            <person name="Grigoriev I.V."/>
            <person name="Hibbett D.S."/>
        </authorList>
    </citation>
    <scope>NUCLEOTIDE SEQUENCE [LARGE SCALE GENOMIC DNA]</scope>
    <source>
        <strain evidence="2 3">ATCC 11539</strain>
    </source>
</reference>
<feature type="region of interest" description="Disordered" evidence="1">
    <location>
        <begin position="1"/>
        <end position="34"/>
    </location>
</feature>
<keyword evidence="3" id="KW-1185">Reference proteome</keyword>
<dbReference type="AlphaFoldDB" id="S7Q554"/>
<dbReference type="EMBL" id="KB469303">
    <property type="protein sequence ID" value="EPQ54643.1"/>
    <property type="molecule type" value="Genomic_DNA"/>
</dbReference>
<evidence type="ECO:0000256" key="1">
    <source>
        <dbReference type="SAM" id="MobiDB-lite"/>
    </source>
</evidence>
<feature type="region of interest" description="Disordered" evidence="1">
    <location>
        <begin position="61"/>
        <end position="89"/>
    </location>
</feature>
<evidence type="ECO:0000313" key="2">
    <source>
        <dbReference type="EMBL" id="EPQ54643.1"/>
    </source>
</evidence>
<dbReference type="HOGENOM" id="CLU_2454935_0_0_1"/>
<proteinExistence type="predicted"/>
<dbReference type="KEGG" id="gtr:GLOTRDRAFT_111359"/>
<organism evidence="2 3">
    <name type="scientific">Gloeophyllum trabeum (strain ATCC 11539 / FP-39264 / Madison 617)</name>
    <name type="common">Brown rot fungus</name>
    <dbReference type="NCBI Taxonomy" id="670483"/>
    <lineage>
        <taxon>Eukaryota</taxon>
        <taxon>Fungi</taxon>
        <taxon>Dikarya</taxon>
        <taxon>Basidiomycota</taxon>
        <taxon>Agaricomycotina</taxon>
        <taxon>Agaricomycetes</taxon>
        <taxon>Gloeophyllales</taxon>
        <taxon>Gloeophyllaceae</taxon>
        <taxon>Gloeophyllum</taxon>
    </lineage>
</organism>
<evidence type="ECO:0000313" key="3">
    <source>
        <dbReference type="Proteomes" id="UP000030669"/>
    </source>
</evidence>
<sequence length="89" mass="9731">MPAVDYVWNGPMMTRSASSQQGKDDVQHRPPSTNQCTWANDILAMTIRTLGDIDAVQTTSAEESAYATDHNPHSWGPLKGPGPHPQRTT</sequence>
<gene>
    <name evidence="2" type="ORF">GLOTRDRAFT_111359</name>
</gene>
<dbReference type="Proteomes" id="UP000030669">
    <property type="component" value="Unassembled WGS sequence"/>
</dbReference>
<feature type="compositionally biased region" description="Pro residues" evidence="1">
    <location>
        <begin position="80"/>
        <end position="89"/>
    </location>
</feature>
<name>S7Q554_GLOTA</name>
<accession>S7Q554</accession>